<reference evidence="3 4" key="1">
    <citation type="submission" date="2019-11" db="EMBL/GenBank/DDBJ databases">
        <title>Cellulosimicrobium composti sp. nov. isolated from a compost.</title>
        <authorList>
            <person name="Yang Y."/>
        </authorList>
    </citation>
    <scope>NUCLEOTIDE SEQUENCE [LARGE SCALE GENOMIC DNA]</scope>
    <source>
        <strain evidence="3 4">BIT-GX5</strain>
    </source>
</reference>
<evidence type="ECO:0000256" key="2">
    <source>
        <dbReference type="SAM" id="Phobius"/>
    </source>
</evidence>
<protein>
    <submittedName>
        <fullName evidence="3">Uncharacterized protein</fullName>
    </submittedName>
</protein>
<evidence type="ECO:0000256" key="1">
    <source>
        <dbReference type="SAM" id="MobiDB-lite"/>
    </source>
</evidence>
<comment type="caution">
    <text evidence="3">The sequence shown here is derived from an EMBL/GenBank/DDBJ whole genome shotgun (WGS) entry which is preliminary data.</text>
</comment>
<dbReference type="AlphaFoldDB" id="A0A6N7ZJM7"/>
<sequence length="127" mass="13158">MARRREPPGPGLHARHEPRALRTPAAPSPDRAARGGSFFAWRLRGAAWVAAALTVFAVVLAVVWRRPEPLGGTAAWALAALACAACARLVDAGPVRGTRALALLGLVVAALVLLLVGAAFVARGERA</sequence>
<keyword evidence="2" id="KW-0472">Membrane</keyword>
<name>A0A6N7ZJM7_9MICO</name>
<evidence type="ECO:0000313" key="3">
    <source>
        <dbReference type="EMBL" id="MTG89705.1"/>
    </source>
</evidence>
<evidence type="ECO:0000313" key="4">
    <source>
        <dbReference type="Proteomes" id="UP000440668"/>
    </source>
</evidence>
<keyword evidence="2" id="KW-0812">Transmembrane</keyword>
<feature type="transmembrane region" description="Helical" evidence="2">
    <location>
        <begin position="45"/>
        <end position="64"/>
    </location>
</feature>
<accession>A0A6N7ZJM7</accession>
<keyword evidence="2" id="KW-1133">Transmembrane helix</keyword>
<organism evidence="3 4">
    <name type="scientific">Cellulosimicrobium composti</name>
    <dbReference type="NCBI Taxonomy" id="2672572"/>
    <lineage>
        <taxon>Bacteria</taxon>
        <taxon>Bacillati</taxon>
        <taxon>Actinomycetota</taxon>
        <taxon>Actinomycetes</taxon>
        <taxon>Micrococcales</taxon>
        <taxon>Promicromonosporaceae</taxon>
        <taxon>Cellulosimicrobium</taxon>
    </lineage>
</organism>
<proteinExistence type="predicted"/>
<feature type="transmembrane region" description="Helical" evidence="2">
    <location>
        <begin position="102"/>
        <end position="122"/>
    </location>
</feature>
<dbReference type="EMBL" id="WMKA01000028">
    <property type="protein sequence ID" value="MTG89705.1"/>
    <property type="molecule type" value="Genomic_DNA"/>
</dbReference>
<feature type="transmembrane region" description="Helical" evidence="2">
    <location>
        <begin position="70"/>
        <end position="90"/>
    </location>
</feature>
<gene>
    <name evidence="3" type="ORF">GJV82_12225</name>
</gene>
<dbReference type="RefSeq" id="WP_115942735.1">
    <property type="nucleotide sequence ID" value="NZ_WMKA01000028.1"/>
</dbReference>
<feature type="region of interest" description="Disordered" evidence="1">
    <location>
        <begin position="1"/>
        <end position="32"/>
    </location>
</feature>
<dbReference type="Proteomes" id="UP000440668">
    <property type="component" value="Unassembled WGS sequence"/>
</dbReference>